<dbReference type="Proteomes" id="UP000646745">
    <property type="component" value="Unassembled WGS sequence"/>
</dbReference>
<accession>A0ABQ3DPH9</accession>
<keyword evidence="3" id="KW-1185">Reference proteome</keyword>
<dbReference type="RefSeq" id="WP_189442847.1">
    <property type="nucleotide sequence ID" value="NZ_BMZI01000001.1"/>
</dbReference>
<dbReference type="CDD" id="cd13568">
    <property type="entry name" value="PBP2_TAXI_TRAP_like_3"/>
    <property type="match status" value="1"/>
</dbReference>
<protein>
    <submittedName>
        <fullName evidence="2">C4-dicarboxylate ABC transporter substrate-binding protein</fullName>
    </submittedName>
</protein>
<comment type="caution">
    <text evidence="2">The sequence shown here is derived from an EMBL/GenBank/DDBJ whole genome shotgun (WGS) entry which is preliminary data.</text>
</comment>
<dbReference type="PANTHER" id="PTHR42941:SF1">
    <property type="entry name" value="SLL1037 PROTEIN"/>
    <property type="match status" value="1"/>
</dbReference>
<dbReference type="Pfam" id="PF16868">
    <property type="entry name" value="NMT1_3"/>
    <property type="match status" value="1"/>
</dbReference>
<feature type="chain" id="PRO_5046855212" evidence="1">
    <location>
        <begin position="26"/>
        <end position="325"/>
    </location>
</feature>
<dbReference type="InterPro" id="IPR011852">
    <property type="entry name" value="TRAP_TAXI"/>
</dbReference>
<dbReference type="PANTHER" id="PTHR42941">
    <property type="entry name" value="SLL1037 PROTEIN"/>
    <property type="match status" value="1"/>
</dbReference>
<dbReference type="Gene3D" id="3.40.190.10">
    <property type="entry name" value="Periplasmic binding protein-like II"/>
    <property type="match status" value="2"/>
</dbReference>
<gene>
    <name evidence="2" type="ORF">GCM10009038_03380</name>
</gene>
<evidence type="ECO:0000313" key="3">
    <source>
        <dbReference type="Proteomes" id="UP000646745"/>
    </source>
</evidence>
<keyword evidence="1" id="KW-0732">Signal</keyword>
<dbReference type="NCBIfam" id="TIGR02122">
    <property type="entry name" value="TRAP_TAXI"/>
    <property type="match status" value="1"/>
</dbReference>
<reference evidence="3" key="1">
    <citation type="journal article" date="2019" name="Int. J. Syst. Evol. Microbiol.">
        <title>The Global Catalogue of Microorganisms (GCM) 10K type strain sequencing project: providing services to taxonomists for standard genome sequencing and annotation.</title>
        <authorList>
            <consortium name="The Broad Institute Genomics Platform"/>
            <consortium name="The Broad Institute Genome Sequencing Center for Infectious Disease"/>
            <person name="Wu L."/>
            <person name="Ma J."/>
        </authorList>
    </citation>
    <scope>NUCLEOTIDE SEQUENCE [LARGE SCALE GENOMIC DNA]</scope>
    <source>
        <strain evidence="3">KCTC 32998</strain>
    </source>
</reference>
<dbReference type="SUPFAM" id="SSF53850">
    <property type="entry name" value="Periplasmic binding protein-like II"/>
    <property type="match status" value="1"/>
</dbReference>
<proteinExistence type="predicted"/>
<sequence>MFAQRRSRVIAWLLLMGCWSPRLIAAENITIGTGGASGVYLPEGQAICELYREATGKACEARLTGGSIYNANGVRTGELDFGIVQSDIQYAALRGEGAFYDNGPSPELRSVFSLHSEAFTVVARPPNIRRFDDLAGRRVNVGNPGSGHRATLNALLAAKGETESLFSIASELKPADMTRVLCDGRLDAFFYVVGHPSPAIEEATRRCGAHLVDVDGSAVSRLLERAPYYIRTVIPGGMYANSPEDTRTFGVKATLMTRADVDEDSVYELTKAVFEHLDRFRQAHPSLARLDATSMTRDGLTAPLHAGALRFYRAEDHQRGGGPPD</sequence>
<dbReference type="EMBL" id="BMZI01000001">
    <property type="protein sequence ID" value="GHB09121.1"/>
    <property type="molecule type" value="Genomic_DNA"/>
</dbReference>
<evidence type="ECO:0000313" key="2">
    <source>
        <dbReference type="EMBL" id="GHB09121.1"/>
    </source>
</evidence>
<evidence type="ECO:0000256" key="1">
    <source>
        <dbReference type="SAM" id="SignalP"/>
    </source>
</evidence>
<feature type="signal peptide" evidence="1">
    <location>
        <begin position="1"/>
        <end position="25"/>
    </location>
</feature>
<name>A0ABQ3DPH9_9GAMM</name>
<organism evidence="2 3">
    <name type="scientific">Salinicola rhizosphaerae</name>
    <dbReference type="NCBI Taxonomy" id="1443141"/>
    <lineage>
        <taxon>Bacteria</taxon>
        <taxon>Pseudomonadati</taxon>
        <taxon>Pseudomonadota</taxon>
        <taxon>Gammaproteobacteria</taxon>
        <taxon>Oceanospirillales</taxon>
        <taxon>Halomonadaceae</taxon>
        <taxon>Salinicola</taxon>
    </lineage>
</organism>